<dbReference type="HOGENOM" id="CLU_053680_0_0_7"/>
<dbReference type="Pfam" id="PF00696">
    <property type="entry name" value="AA_kinase"/>
    <property type="match status" value="1"/>
</dbReference>
<dbReference type="Gene3D" id="3.40.1160.10">
    <property type="entry name" value="Acetylglutamate kinase-like"/>
    <property type="match status" value="1"/>
</dbReference>
<dbReference type="PRINTS" id="PR00474">
    <property type="entry name" value="GLU5KINASE"/>
</dbReference>
<sequence length="292" mass="31272">MEQEIAKAKILLESLPYIREFYGQTIVIKYGGHAMKDETLKHAFALNVVLLKYIGLNPVIVHGGGPQIGHMLEQLQIDSQFREGLRITDQATMDVVEMVLVGKVNKEIVNQLNLSGGKAVGLSGKDGGLIQARQLEMVISRKDAPPEIIDLGKVGEVVHINTTLIDSLQRDGFIPIIAPVGVDAHGETYNINADSVAGAIAAAINAKRLVLLTDVQGILDPAGTLISSLTRRQAAEAIDNHVVRGGMIPKVKCCLEAVEAGIEKAHIIDGRVENSLILELFTKAGSGSEIVA</sequence>
<evidence type="ECO:0000256" key="8">
    <source>
        <dbReference type="ARBA" id="ARBA00048141"/>
    </source>
</evidence>
<proteinExistence type="inferred from homology"/>
<dbReference type="GO" id="GO:0005737">
    <property type="term" value="C:cytoplasm"/>
    <property type="evidence" value="ECO:0007669"/>
    <property type="project" value="UniProtKB-SubCell"/>
</dbReference>
<dbReference type="OrthoDB" id="9803155at2"/>
<protein>
    <recommendedName>
        <fullName evidence="9">Acetylglutamate kinase</fullName>
        <ecNumber evidence="9">2.7.2.8</ecNumber>
    </recommendedName>
    <alternativeName>
        <fullName evidence="9">N-acetyl-L-glutamate 5-phosphotransferase</fullName>
    </alternativeName>
    <alternativeName>
        <fullName evidence="9">NAG kinase</fullName>
        <shortName evidence="9">NAGK</shortName>
    </alternativeName>
</protein>
<reference evidence="11 12" key="2">
    <citation type="journal article" date="2010" name="Stand. Genomic Sci.">
        <title>Complete genome sequence of Desulfohalobium retbaense type strain (HR(100)).</title>
        <authorList>
            <person name="Spring S."/>
            <person name="Nolan M."/>
            <person name="Lapidus A."/>
            <person name="Glavina Del Rio T."/>
            <person name="Copeland A."/>
            <person name="Tice H."/>
            <person name="Cheng J.F."/>
            <person name="Lucas S."/>
            <person name="Land M."/>
            <person name="Chen F."/>
            <person name="Bruce D."/>
            <person name="Goodwin L."/>
            <person name="Pitluck S."/>
            <person name="Ivanova N."/>
            <person name="Mavromatis K."/>
            <person name="Mikhailova N."/>
            <person name="Pati A."/>
            <person name="Chen A."/>
            <person name="Palaniappan K."/>
            <person name="Hauser L."/>
            <person name="Chang Y.J."/>
            <person name="Jeffries C.D."/>
            <person name="Munk C."/>
            <person name="Kiss H."/>
            <person name="Chain P."/>
            <person name="Han C."/>
            <person name="Brettin T."/>
            <person name="Detter J.C."/>
            <person name="Schuler E."/>
            <person name="Goker M."/>
            <person name="Rohde M."/>
            <person name="Bristow J."/>
            <person name="Eisen J.A."/>
            <person name="Markowitz V."/>
            <person name="Hugenholtz P."/>
            <person name="Kyrpides N.C."/>
            <person name="Klenk H.P."/>
        </authorList>
    </citation>
    <scope>NUCLEOTIDE SEQUENCE [LARGE SCALE GENOMIC DNA]</scope>
    <source>
        <strain evidence="11 12">DSM 5692</strain>
    </source>
</reference>
<dbReference type="InterPro" id="IPR037528">
    <property type="entry name" value="ArgB"/>
</dbReference>
<evidence type="ECO:0000256" key="7">
    <source>
        <dbReference type="ARBA" id="ARBA00022840"/>
    </source>
</evidence>
<keyword evidence="7 9" id="KW-0067">ATP-binding</keyword>
<dbReference type="EC" id="2.7.2.8" evidence="9"/>
<comment type="similarity">
    <text evidence="9">Belongs to the acetylglutamate kinase family. ArgB subfamily.</text>
</comment>
<evidence type="ECO:0000256" key="6">
    <source>
        <dbReference type="ARBA" id="ARBA00022777"/>
    </source>
</evidence>
<evidence type="ECO:0000313" key="12">
    <source>
        <dbReference type="Proteomes" id="UP000001052"/>
    </source>
</evidence>
<dbReference type="InterPro" id="IPR004662">
    <property type="entry name" value="AcgluKinase_fam"/>
</dbReference>
<dbReference type="GO" id="GO:0042450">
    <property type="term" value="P:L-arginine biosynthetic process via ornithine"/>
    <property type="evidence" value="ECO:0007669"/>
    <property type="project" value="UniProtKB-UniRule"/>
</dbReference>
<keyword evidence="9" id="KW-0963">Cytoplasm</keyword>
<dbReference type="GO" id="GO:0005524">
    <property type="term" value="F:ATP binding"/>
    <property type="evidence" value="ECO:0007669"/>
    <property type="project" value="UniProtKB-UniRule"/>
</dbReference>
<feature type="site" description="Transition state stabilizer" evidence="9">
    <location>
        <position position="250"/>
    </location>
</feature>
<evidence type="ECO:0000256" key="5">
    <source>
        <dbReference type="ARBA" id="ARBA00022741"/>
    </source>
</evidence>
<dbReference type="EMBL" id="CP001734">
    <property type="protein sequence ID" value="ACV67847.1"/>
    <property type="molecule type" value="Genomic_DNA"/>
</dbReference>
<keyword evidence="2 9" id="KW-0055">Arginine biosynthesis</keyword>
<comment type="catalytic activity">
    <reaction evidence="8 9">
        <text>N-acetyl-L-glutamate + ATP = N-acetyl-L-glutamyl 5-phosphate + ADP</text>
        <dbReference type="Rhea" id="RHEA:14629"/>
        <dbReference type="ChEBI" id="CHEBI:30616"/>
        <dbReference type="ChEBI" id="CHEBI:44337"/>
        <dbReference type="ChEBI" id="CHEBI:57936"/>
        <dbReference type="ChEBI" id="CHEBI:456216"/>
        <dbReference type="EC" id="2.7.2.8"/>
    </reaction>
</comment>
<dbReference type="UniPathway" id="UPA00068">
    <property type="reaction ID" value="UER00107"/>
</dbReference>
<evidence type="ECO:0000259" key="10">
    <source>
        <dbReference type="Pfam" id="PF00696"/>
    </source>
</evidence>
<feature type="binding site" evidence="9">
    <location>
        <begin position="64"/>
        <end position="65"/>
    </location>
    <ligand>
        <name>substrate</name>
    </ligand>
</feature>
<dbReference type="STRING" id="485915.Dret_0550"/>
<gene>
    <name evidence="9" type="primary">argB</name>
    <name evidence="11" type="ordered locus">Dret_0550</name>
</gene>
<dbReference type="SUPFAM" id="SSF53633">
    <property type="entry name" value="Carbamate kinase-like"/>
    <property type="match status" value="1"/>
</dbReference>
<keyword evidence="4 9" id="KW-0808">Transferase</keyword>
<evidence type="ECO:0000256" key="4">
    <source>
        <dbReference type="ARBA" id="ARBA00022679"/>
    </source>
</evidence>
<dbReference type="HAMAP" id="MF_00082">
    <property type="entry name" value="ArgB"/>
    <property type="match status" value="1"/>
</dbReference>
<dbReference type="InterPro" id="IPR041727">
    <property type="entry name" value="NAGK-C"/>
</dbReference>
<keyword evidence="12" id="KW-1185">Reference proteome</keyword>
<evidence type="ECO:0000313" key="11">
    <source>
        <dbReference type="EMBL" id="ACV67847.1"/>
    </source>
</evidence>
<comment type="pathway">
    <text evidence="1 9">Amino-acid biosynthesis; L-arginine biosynthesis; N(2)-acetyl-L-ornithine from L-glutamate: step 2/4.</text>
</comment>
<dbReference type="InterPro" id="IPR001048">
    <property type="entry name" value="Asp/Glu/Uridylate_kinase"/>
</dbReference>
<evidence type="ECO:0000256" key="9">
    <source>
        <dbReference type="HAMAP-Rule" id="MF_00082"/>
    </source>
</evidence>
<feature type="binding site" evidence="9">
    <location>
        <position position="190"/>
    </location>
    <ligand>
        <name>substrate</name>
    </ligand>
</feature>
<keyword evidence="3 9" id="KW-0028">Amino-acid biosynthesis</keyword>
<comment type="subcellular location">
    <subcellularLocation>
        <location evidence="9">Cytoplasm</location>
    </subcellularLocation>
</comment>
<accession>C8WYT1</accession>
<dbReference type="Proteomes" id="UP000001052">
    <property type="component" value="Chromosome"/>
</dbReference>
<dbReference type="eggNOG" id="COG0548">
    <property type="taxonomic scope" value="Bacteria"/>
</dbReference>
<comment type="function">
    <text evidence="9">Catalyzes the ATP-dependent phosphorylation of N-acetyl-L-glutamate.</text>
</comment>
<keyword evidence="5 9" id="KW-0547">Nucleotide-binding</keyword>
<feature type="binding site" evidence="9">
    <location>
        <position position="86"/>
    </location>
    <ligand>
        <name>substrate</name>
    </ligand>
</feature>
<dbReference type="InterPro" id="IPR036393">
    <property type="entry name" value="AceGlu_kinase-like_sf"/>
</dbReference>
<dbReference type="PANTHER" id="PTHR23342:SF0">
    <property type="entry name" value="N-ACETYLGLUTAMATE SYNTHASE, MITOCHONDRIAL"/>
    <property type="match status" value="1"/>
</dbReference>
<dbReference type="KEGG" id="drt:Dret_0550"/>
<evidence type="ECO:0000256" key="2">
    <source>
        <dbReference type="ARBA" id="ARBA00022571"/>
    </source>
</evidence>
<dbReference type="NCBIfam" id="TIGR00761">
    <property type="entry name" value="argB"/>
    <property type="match status" value="1"/>
</dbReference>
<evidence type="ECO:0000256" key="1">
    <source>
        <dbReference type="ARBA" id="ARBA00004828"/>
    </source>
</evidence>
<name>C8WYT1_DESRD</name>
<keyword evidence="6 9" id="KW-0418">Kinase</keyword>
<feature type="domain" description="Aspartate/glutamate/uridylate kinase" evidence="10">
    <location>
        <begin position="25"/>
        <end position="269"/>
    </location>
</feature>
<evidence type="ECO:0000256" key="3">
    <source>
        <dbReference type="ARBA" id="ARBA00022605"/>
    </source>
</evidence>
<dbReference type="AlphaFoldDB" id="C8WYT1"/>
<feature type="site" description="Transition state stabilizer" evidence="9">
    <location>
        <position position="29"/>
    </location>
</feature>
<dbReference type="CDD" id="cd04250">
    <property type="entry name" value="AAK_NAGK-C"/>
    <property type="match status" value="1"/>
</dbReference>
<dbReference type="PANTHER" id="PTHR23342">
    <property type="entry name" value="N-ACETYLGLUTAMATE SYNTHASE"/>
    <property type="match status" value="1"/>
</dbReference>
<reference evidence="12" key="1">
    <citation type="submission" date="2009-09" db="EMBL/GenBank/DDBJ databases">
        <title>The complete chromosome of Desulfohalobium retbaense DSM 5692.</title>
        <authorList>
            <consortium name="US DOE Joint Genome Institute (JGI-PGF)"/>
            <person name="Lucas S."/>
            <person name="Copeland A."/>
            <person name="Lapidus A."/>
            <person name="Glavina del Rio T."/>
            <person name="Dalin E."/>
            <person name="Tice H."/>
            <person name="Bruce D."/>
            <person name="Goodwin L."/>
            <person name="Pitluck S."/>
            <person name="Kyrpides N."/>
            <person name="Mavromatis K."/>
            <person name="Ivanova N."/>
            <person name="Mikhailova N."/>
            <person name="Munk A.C."/>
            <person name="Brettin T."/>
            <person name="Detter J.C."/>
            <person name="Han C."/>
            <person name="Tapia R."/>
            <person name="Larimer F."/>
            <person name="Land M."/>
            <person name="Hauser L."/>
            <person name="Markowitz V."/>
            <person name="Cheng J.-F."/>
            <person name="Hugenholtz P."/>
            <person name="Woyke T."/>
            <person name="Wu D."/>
            <person name="Spring S."/>
            <person name="Klenk H.-P."/>
            <person name="Eisen J.A."/>
        </authorList>
    </citation>
    <scope>NUCLEOTIDE SEQUENCE [LARGE SCALE GENOMIC DNA]</scope>
    <source>
        <strain evidence="12">DSM 5692</strain>
    </source>
</reference>
<dbReference type="RefSeq" id="WP_015751005.1">
    <property type="nucleotide sequence ID" value="NC_013223.1"/>
</dbReference>
<dbReference type="GO" id="GO:0003991">
    <property type="term" value="F:acetylglutamate kinase activity"/>
    <property type="evidence" value="ECO:0007669"/>
    <property type="project" value="UniProtKB-UniRule"/>
</dbReference>
<organism evidence="11 12">
    <name type="scientific">Desulfohalobium retbaense (strain ATCC 49708 / DSM 5692 / JCM 16813 / HR100)</name>
    <dbReference type="NCBI Taxonomy" id="485915"/>
    <lineage>
        <taxon>Bacteria</taxon>
        <taxon>Pseudomonadati</taxon>
        <taxon>Thermodesulfobacteriota</taxon>
        <taxon>Desulfovibrionia</taxon>
        <taxon>Desulfovibrionales</taxon>
        <taxon>Desulfohalobiaceae</taxon>
        <taxon>Desulfohalobium</taxon>
    </lineage>
</organism>
<dbReference type="PIRSF" id="PIRSF000728">
    <property type="entry name" value="NAGK"/>
    <property type="match status" value="1"/>
</dbReference>
<dbReference type="FunFam" id="3.40.1160.10:FF:000004">
    <property type="entry name" value="Acetylglutamate kinase"/>
    <property type="match status" value="1"/>
</dbReference>
<dbReference type="InterPro" id="IPR001057">
    <property type="entry name" value="Glu/AcGlu_kinase"/>
</dbReference>